<feature type="domain" description="Ig-like" evidence="13">
    <location>
        <begin position="13"/>
        <end position="137"/>
    </location>
</feature>
<dbReference type="GeneID" id="110088482"/>
<proteinExistence type="predicted"/>
<keyword evidence="2" id="KW-1003">Cell membrane</keyword>
<evidence type="ECO:0000313" key="14">
    <source>
        <dbReference type="Proteomes" id="UP001652642"/>
    </source>
</evidence>
<dbReference type="GO" id="GO:0071222">
    <property type="term" value="P:cellular response to lipopolysaccharide"/>
    <property type="evidence" value="ECO:0007669"/>
    <property type="project" value="TreeGrafter"/>
</dbReference>
<evidence type="ECO:0000256" key="7">
    <source>
        <dbReference type="ARBA" id="ARBA00023157"/>
    </source>
</evidence>
<keyword evidence="10" id="KW-0393">Immunoglobulin domain</keyword>
<dbReference type="SMART" id="SM00409">
    <property type="entry name" value="IG"/>
    <property type="match status" value="1"/>
</dbReference>
<name>A0A6J0V7C5_9SAUR</name>
<dbReference type="Pfam" id="PF08205">
    <property type="entry name" value="C2-set_2"/>
    <property type="match status" value="1"/>
</dbReference>
<keyword evidence="7" id="KW-1015">Disulfide bond</keyword>
<evidence type="ECO:0000256" key="5">
    <source>
        <dbReference type="ARBA" id="ARBA00022989"/>
    </source>
</evidence>
<dbReference type="AlphaFoldDB" id="A0A6J0V7C5"/>
<evidence type="ECO:0000256" key="2">
    <source>
        <dbReference type="ARBA" id="ARBA00022475"/>
    </source>
</evidence>
<sequence length="283" mass="31943">MCIQKAELMFSRPILKGFLCFIFFVFQSGSSDKVQKVIAKLGDEAKLPCNYRIPPGESITNYNIYWQTPEKPTPLVVNFYVKDEEDDHIDVRYKNRTKINEQNLTLSIFSVKVSDERTYECIIIKDVLVSKSRVDLSVVADFSKPIINEKPLNACGPVWLTLTCTSDGGYPRPMMLGSINNNTETWHTITTQDNKTGRFQITGNLQHNMTENILVHCSVEYQDLKVSTNFSLSMCPSPPMPPSYGIIIASAVLFIFLLAGVLLRILCYCHKLLSSIGLDRPVS</sequence>
<dbReference type="GO" id="GO:0042102">
    <property type="term" value="P:positive regulation of T cell proliferation"/>
    <property type="evidence" value="ECO:0007669"/>
    <property type="project" value="TreeGrafter"/>
</dbReference>
<evidence type="ECO:0000256" key="1">
    <source>
        <dbReference type="ARBA" id="ARBA00004251"/>
    </source>
</evidence>
<evidence type="ECO:0000313" key="15">
    <source>
        <dbReference type="RefSeq" id="XP_020666484.2"/>
    </source>
</evidence>
<dbReference type="GO" id="GO:0007166">
    <property type="term" value="P:cell surface receptor signaling pathway"/>
    <property type="evidence" value="ECO:0007669"/>
    <property type="project" value="TreeGrafter"/>
</dbReference>
<dbReference type="InterPro" id="IPR007110">
    <property type="entry name" value="Ig-like_dom"/>
</dbReference>
<feature type="chain" id="PRO_5047393489" evidence="12">
    <location>
        <begin position="32"/>
        <end position="283"/>
    </location>
</feature>
<keyword evidence="4 12" id="KW-0732">Signal</keyword>
<dbReference type="GO" id="GO:0009897">
    <property type="term" value="C:external side of plasma membrane"/>
    <property type="evidence" value="ECO:0007669"/>
    <property type="project" value="TreeGrafter"/>
</dbReference>
<keyword evidence="3 11" id="KW-0812">Transmembrane</keyword>
<dbReference type="Gene3D" id="2.60.40.10">
    <property type="entry name" value="Immunoglobulins"/>
    <property type="match status" value="2"/>
</dbReference>
<keyword evidence="8" id="KW-0675">Receptor</keyword>
<dbReference type="InterPro" id="IPR036179">
    <property type="entry name" value="Ig-like_dom_sf"/>
</dbReference>
<evidence type="ECO:0000256" key="4">
    <source>
        <dbReference type="ARBA" id="ARBA00022729"/>
    </source>
</evidence>
<evidence type="ECO:0000256" key="10">
    <source>
        <dbReference type="ARBA" id="ARBA00023319"/>
    </source>
</evidence>
<dbReference type="InterPro" id="IPR013162">
    <property type="entry name" value="CD80_C2-set"/>
</dbReference>
<gene>
    <name evidence="15" type="primary">LOC110088482</name>
</gene>
<organism evidence="14 15">
    <name type="scientific">Pogona vitticeps</name>
    <name type="common">central bearded dragon</name>
    <dbReference type="NCBI Taxonomy" id="103695"/>
    <lineage>
        <taxon>Eukaryota</taxon>
        <taxon>Metazoa</taxon>
        <taxon>Chordata</taxon>
        <taxon>Craniata</taxon>
        <taxon>Vertebrata</taxon>
        <taxon>Euteleostomi</taxon>
        <taxon>Lepidosauria</taxon>
        <taxon>Squamata</taxon>
        <taxon>Bifurcata</taxon>
        <taxon>Unidentata</taxon>
        <taxon>Episquamata</taxon>
        <taxon>Toxicofera</taxon>
        <taxon>Iguania</taxon>
        <taxon>Acrodonta</taxon>
        <taxon>Agamidae</taxon>
        <taxon>Amphibolurinae</taxon>
        <taxon>Pogona</taxon>
    </lineage>
</organism>
<evidence type="ECO:0000256" key="3">
    <source>
        <dbReference type="ARBA" id="ARBA00022692"/>
    </source>
</evidence>
<dbReference type="PANTHER" id="PTHR25466:SF4">
    <property type="entry name" value="T-LYMPHOCYTE ACTIVATION ANTIGEN CD80"/>
    <property type="match status" value="1"/>
</dbReference>
<feature type="transmembrane region" description="Helical" evidence="11">
    <location>
        <begin position="244"/>
        <end position="266"/>
    </location>
</feature>
<dbReference type="InterPro" id="IPR013783">
    <property type="entry name" value="Ig-like_fold"/>
</dbReference>
<evidence type="ECO:0000256" key="6">
    <source>
        <dbReference type="ARBA" id="ARBA00023136"/>
    </source>
</evidence>
<dbReference type="InterPro" id="IPR051713">
    <property type="entry name" value="T-cell_Activation_Regulation"/>
</dbReference>
<dbReference type="SUPFAM" id="SSF48726">
    <property type="entry name" value="Immunoglobulin"/>
    <property type="match status" value="2"/>
</dbReference>
<evidence type="ECO:0000256" key="12">
    <source>
        <dbReference type="SAM" id="SignalP"/>
    </source>
</evidence>
<keyword evidence="9" id="KW-0325">Glycoprotein</keyword>
<dbReference type="PANTHER" id="PTHR25466">
    <property type="entry name" value="T-LYMPHOCYTE ACTIVATION ANTIGEN"/>
    <property type="match status" value="1"/>
</dbReference>
<protein>
    <submittedName>
        <fullName evidence="15">T-lymphocyte activation antigen CD86-like isoform X2</fullName>
    </submittedName>
</protein>
<dbReference type="Pfam" id="PF07686">
    <property type="entry name" value="V-set"/>
    <property type="match status" value="1"/>
</dbReference>
<keyword evidence="6 11" id="KW-0472">Membrane</keyword>
<evidence type="ECO:0000259" key="13">
    <source>
        <dbReference type="PROSITE" id="PS50835"/>
    </source>
</evidence>
<dbReference type="GO" id="GO:0006955">
    <property type="term" value="P:immune response"/>
    <property type="evidence" value="ECO:0007669"/>
    <property type="project" value="TreeGrafter"/>
</dbReference>
<dbReference type="Proteomes" id="UP001652642">
    <property type="component" value="Chromosome 3"/>
</dbReference>
<dbReference type="GO" id="GO:0042130">
    <property type="term" value="P:negative regulation of T cell proliferation"/>
    <property type="evidence" value="ECO:0007669"/>
    <property type="project" value="TreeGrafter"/>
</dbReference>
<keyword evidence="5 11" id="KW-1133">Transmembrane helix</keyword>
<accession>A0A6J0V7C5</accession>
<reference evidence="15" key="1">
    <citation type="submission" date="2025-08" db="UniProtKB">
        <authorList>
            <consortium name="RefSeq"/>
        </authorList>
    </citation>
    <scope>IDENTIFICATION</scope>
</reference>
<dbReference type="PROSITE" id="PS50835">
    <property type="entry name" value="IG_LIKE"/>
    <property type="match status" value="1"/>
</dbReference>
<feature type="signal peptide" evidence="12">
    <location>
        <begin position="1"/>
        <end position="31"/>
    </location>
</feature>
<dbReference type="InterPro" id="IPR003599">
    <property type="entry name" value="Ig_sub"/>
</dbReference>
<comment type="subcellular location">
    <subcellularLocation>
        <location evidence="1">Cell membrane</location>
        <topology evidence="1">Single-pass type I membrane protein</topology>
    </subcellularLocation>
</comment>
<keyword evidence="14" id="KW-1185">Reference proteome</keyword>
<dbReference type="InterPro" id="IPR013106">
    <property type="entry name" value="Ig_V-set"/>
</dbReference>
<evidence type="ECO:0000256" key="11">
    <source>
        <dbReference type="SAM" id="Phobius"/>
    </source>
</evidence>
<dbReference type="GO" id="GO:0031295">
    <property type="term" value="P:T cell costimulation"/>
    <property type="evidence" value="ECO:0007669"/>
    <property type="project" value="TreeGrafter"/>
</dbReference>
<evidence type="ECO:0000256" key="9">
    <source>
        <dbReference type="ARBA" id="ARBA00023180"/>
    </source>
</evidence>
<dbReference type="RefSeq" id="XP_020666484.2">
    <property type="nucleotide sequence ID" value="XM_020810825.2"/>
</dbReference>
<evidence type="ECO:0000256" key="8">
    <source>
        <dbReference type="ARBA" id="ARBA00023170"/>
    </source>
</evidence>